<dbReference type="InterPro" id="IPR001849">
    <property type="entry name" value="PH_domain"/>
</dbReference>
<sequence length="400" mass="45226">MTRILSLISDLIHQGMLSSYHGDEEVKIPCKCTCEDQSDDNHKHHYLTAETQAHTPADEPSDGEFSDDEESEDSSESAPQLALPTYEQIHSPGHEHVRTSSDPNMGANNTHAGLYPGLKSRLGQLQLEHNSNSNNGLHYHNPQQMHYQSLPDMTVEPSAPPLPTQRRAPSPPPRVRTGSIPGMASSSAVLEGRQRNSRDLYHTHSTPVRVQTYSHDHVSRTQPITRPSSTKESSKKNTQGYVSYKTQRINNDGDNAPGKWVSYWADLSERCLLLYPLKPGTEKKKSDVRRNVPKYIRLHSCIMNENSVCSDPLGGDKFVFSFTNQQTRIRHSFYLQSRDERSRWYAAIDRNLVQCIENAACVCDHERDQIQHDREMHEQEQLARDIDMSSNGGSLYPTLG</sequence>
<dbReference type="AlphaFoldDB" id="A0A0L0G1A9"/>
<dbReference type="Gene3D" id="2.30.29.30">
    <property type="entry name" value="Pleckstrin-homology domain (PH domain)/Phosphotyrosine-binding domain (PTB)"/>
    <property type="match status" value="1"/>
</dbReference>
<feature type="domain" description="PH" evidence="2">
    <location>
        <begin position="235"/>
        <end position="353"/>
    </location>
</feature>
<feature type="compositionally biased region" description="Basic and acidic residues" evidence="1">
    <location>
        <begin position="192"/>
        <end position="202"/>
    </location>
</feature>
<dbReference type="SUPFAM" id="SSF50729">
    <property type="entry name" value="PH domain-like"/>
    <property type="match status" value="1"/>
</dbReference>
<dbReference type="CDD" id="cd00821">
    <property type="entry name" value="PH"/>
    <property type="match status" value="1"/>
</dbReference>
<gene>
    <name evidence="3" type="ORF">SARC_04828</name>
</gene>
<proteinExistence type="predicted"/>
<dbReference type="RefSeq" id="XP_014156787.1">
    <property type="nucleotide sequence ID" value="XM_014301312.1"/>
</dbReference>
<keyword evidence="4" id="KW-1185">Reference proteome</keyword>
<feature type="compositionally biased region" description="Basic and acidic residues" evidence="1">
    <location>
        <begin position="375"/>
        <end position="387"/>
    </location>
</feature>
<feature type="region of interest" description="Disordered" evidence="1">
    <location>
        <begin position="49"/>
        <end position="80"/>
    </location>
</feature>
<name>A0A0L0G1A9_9EUKA</name>
<reference evidence="3 4" key="1">
    <citation type="submission" date="2011-02" db="EMBL/GenBank/DDBJ databases">
        <title>The Genome Sequence of Sphaeroforma arctica JP610.</title>
        <authorList>
            <consortium name="The Broad Institute Genome Sequencing Platform"/>
            <person name="Russ C."/>
            <person name="Cuomo C."/>
            <person name="Young S.K."/>
            <person name="Zeng Q."/>
            <person name="Gargeya S."/>
            <person name="Alvarado L."/>
            <person name="Berlin A."/>
            <person name="Chapman S.B."/>
            <person name="Chen Z."/>
            <person name="Freedman E."/>
            <person name="Gellesch M."/>
            <person name="Goldberg J."/>
            <person name="Griggs A."/>
            <person name="Gujja S."/>
            <person name="Heilman E."/>
            <person name="Heiman D."/>
            <person name="Howarth C."/>
            <person name="Mehta T."/>
            <person name="Neiman D."/>
            <person name="Pearson M."/>
            <person name="Roberts A."/>
            <person name="Saif S."/>
            <person name="Shea T."/>
            <person name="Shenoy N."/>
            <person name="Sisk P."/>
            <person name="Stolte C."/>
            <person name="Sykes S."/>
            <person name="White J."/>
            <person name="Yandava C."/>
            <person name="Burger G."/>
            <person name="Gray M.W."/>
            <person name="Holland P.W.H."/>
            <person name="King N."/>
            <person name="Lang F.B.F."/>
            <person name="Roger A.J."/>
            <person name="Ruiz-Trillo I."/>
            <person name="Haas B."/>
            <person name="Nusbaum C."/>
            <person name="Birren B."/>
        </authorList>
    </citation>
    <scope>NUCLEOTIDE SEQUENCE [LARGE SCALE GENOMIC DNA]</scope>
    <source>
        <strain evidence="3 4">JP610</strain>
    </source>
</reference>
<feature type="region of interest" description="Disordered" evidence="1">
    <location>
        <begin position="93"/>
        <end position="116"/>
    </location>
</feature>
<evidence type="ECO:0000313" key="3">
    <source>
        <dbReference type="EMBL" id="KNC82885.1"/>
    </source>
</evidence>
<evidence type="ECO:0000313" key="4">
    <source>
        <dbReference type="Proteomes" id="UP000054560"/>
    </source>
</evidence>
<evidence type="ECO:0000256" key="1">
    <source>
        <dbReference type="SAM" id="MobiDB-lite"/>
    </source>
</evidence>
<accession>A0A0L0G1A9</accession>
<feature type="compositionally biased region" description="Polar residues" evidence="1">
    <location>
        <begin position="100"/>
        <end position="111"/>
    </location>
</feature>
<feature type="region of interest" description="Disordered" evidence="1">
    <location>
        <begin position="375"/>
        <end position="400"/>
    </location>
</feature>
<dbReference type="InterPro" id="IPR011993">
    <property type="entry name" value="PH-like_dom_sf"/>
</dbReference>
<dbReference type="Pfam" id="PF00169">
    <property type="entry name" value="PH"/>
    <property type="match status" value="1"/>
</dbReference>
<organism evidence="3 4">
    <name type="scientific">Sphaeroforma arctica JP610</name>
    <dbReference type="NCBI Taxonomy" id="667725"/>
    <lineage>
        <taxon>Eukaryota</taxon>
        <taxon>Ichthyosporea</taxon>
        <taxon>Ichthyophonida</taxon>
        <taxon>Sphaeroforma</taxon>
    </lineage>
</organism>
<dbReference type="EMBL" id="KQ241882">
    <property type="protein sequence ID" value="KNC82885.1"/>
    <property type="molecule type" value="Genomic_DNA"/>
</dbReference>
<feature type="region of interest" description="Disordered" evidence="1">
    <location>
        <begin position="152"/>
        <end position="250"/>
    </location>
</feature>
<dbReference type="PROSITE" id="PS50003">
    <property type="entry name" value="PH_DOMAIN"/>
    <property type="match status" value="1"/>
</dbReference>
<feature type="compositionally biased region" description="Polar residues" evidence="1">
    <location>
        <begin position="220"/>
        <end position="250"/>
    </location>
</feature>
<feature type="compositionally biased region" description="Pro residues" evidence="1">
    <location>
        <begin position="158"/>
        <end position="174"/>
    </location>
</feature>
<evidence type="ECO:0000259" key="2">
    <source>
        <dbReference type="PROSITE" id="PS50003"/>
    </source>
</evidence>
<dbReference type="Proteomes" id="UP000054560">
    <property type="component" value="Unassembled WGS sequence"/>
</dbReference>
<protein>
    <recommendedName>
        <fullName evidence="2">PH domain-containing protein</fullName>
    </recommendedName>
</protein>
<dbReference type="GeneID" id="25905332"/>
<feature type="compositionally biased region" description="Polar residues" evidence="1">
    <location>
        <begin position="203"/>
        <end position="213"/>
    </location>
</feature>
<feature type="compositionally biased region" description="Acidic residues" evidence="1">
    <location>
        <begin position="59"/>
        <end position="75"/>
    </location>
</feature>